<dbReference type="EMBL" id="JAROAV010000044">
    <property type="protein sequence ID" value="MDF8265980.1"/>
    <property type="molecule type" value="Genomic_DNA"/>
</dbReference>
<evidence type="ECO:0000256" key="1">
    <source>
        <dbReference type="SAM" id="Phobius"/>
    </source>
</evidence>
<evidence type="ECO:0000313" key="2">
    <source>
        <dbReference type="EMBL" id="MDF8265980.1"/>
    </source>
</evidence>
<keyword evidence="1" id="KW-1133">Transmembrane helix</keyword>
<keyword evidence="3" id="KW-1185">Reference proteome</keyword>
<feature type="transmembrane region" description="Helical" evidence="1">
    <location>
        <begin position="89"/>
        <end position="111"/>
    </location>
</feature>
<feature type="transmembrane region" description="Helical" evidence="1">
    <location>
        <begin position="117"/>
        <end position="138"/>
    </location>
</feature>
<dbReference type="Pfam" id="PF22564">
    <property type="entry name" value="HAAS"/>
    <property type="match status" value="1"/>
</dbReference>
<dbReference type="Proteomes" id="UP001528912">
    <property type="component" value="Unassembled WGS sequence"/>
</dbReference>
<feature type="transmembrane region" description="Helical" evidence="1">
    <location>
        <begin position="235"/>
        <end position="255"/>
    </location>
</feature>
<comment type="caution">
    <text evidence="2">The sequence shown here is derived from an EMBL/GenBank/DDBJ whole genome shotgun (WGS) entry which is preliminary data.</text>
</comment>
<sequence>MSTVVDTDAAMAYRERVGAALADLPAEERDDLLEDVAEHLAELSVELGDPSATVLEQRLGTPEEYAAELRAAAGFQKPASTARNGRARLALTCAVLSTLLLPVISVSWVMLSYGHPLGQFLLVLAIGLAPAAVGLIVLRGRDLGMVARLPVWRFGERTVRHGAAALPGSLARDLREVGQPVWWALRGALVGVAAYFVLIEDRPMRATVPRLVVPVLLTVLASIWLTRRSQQDRRWLFLLVPVNGAVLLSLVMVLMQGTSFWTGGWFEFHSGRYGW</sequence>
<accession>A0ABT6CAR6</accession>
<dbReference type="RefSeq" id="WP_277193232.1">
    <property type="nucleotide sequence ID" value="NZ_JAROAV010000044.1"/>
</dbReference>
<keyword evidence="1" id="KW-0812">Transmembrane</keyword>
<reference evidence="2 3" key="1">
    <citation type="submission" date="2023-03" db="EMBL/GenBank/DDBJ databases">
        <title>YIM 133296 draft genome.</title>
        <authorList>
            <person name="Xiong L."/>
        </authorList>
    </citation>
    <scope>NUCLEOTIDE SEQUENCE [LARGE SCALE GENOMIC DNA]</scope>
    <source>
        <strain evidence="2 3">YIM 133296</strain>
    </source>
</reference>
<protein>
    <recommendedName>
        <fullName evidence="4">DUF1700 domain-containing protein</fullName>
    </recommendedName>
</protein>
<keyword evidence="1" id="KW-0472">Membrane</keyword>
<feature type="transmembrane region" description="Helical" evidence="1">
    <location>
        <begin position="181"/>
        <end position="199"/>
    </location>
</feature>
<name>A0ABT6CAR6_9MICO</name>
<evidence type="ECO:0000313" key="3">
    <source>
        <dbReference type="Proteomes" id="UP001528912"/>
    </source>
</evidence>
<gene>
    <name evidence="2" type="ORF">P4R38_17165</name>
</gene>
<proteinExistence type="predicted"/>
<organism evidence="2 3">
    <name type="scientific">Luteipulveratus flavus</name>
    <dbReference type="NCBI Taxonomy" id="3031728"/>
    <lineage>
        <taxon>Bacteria</taxon>
        <taxon>Bacillati</taxon>
        <taxon>Actinomycetota</taxon>
        <taxon>Actinomycetes</taxon>
        <taxon>Micrococcales</taxon>
        <taxon>Dermacoccaceae</taxon>
        <taxon>Luteipulveratus</taxon>
    </lineage>
</organism>
<feature type="transmembrane region" description="Helical" evidence="1">
    <location>
        <begin position="211"/>
        <end position="226"/>
    </location>
</feature>
<evidence type="ECO:0008006" key="4">
    <source>
        <dbReference type="Google" id="ProtNLM"/>
    </source>
</evidence>